<accession>A0ABT1JHZ2</accession>
<comment type="caution">
    <text evidence="2">The sequence shown here is derived from an EMBL/GenBank/DDBJ whole genome shotgun (WGS) entry which is preliminary data.</text>
</comment>
<gene>
    <name evidence="2" type="ORF">G443_002406</name>
</gene>
<evidence type="ECO:0000313" key="3">
    <source>
        <dbReference type="Proteomes" id="UP000791080"/>
    </source>
</evidence>
<reference evidence="2 3" key="2">
    <citation type="submission" date="2022-06" db="EMBL/GenBank/DDBJ databases">
        <title>Genomic Encyclopedia of Type Strains, Phase I: the one thousand microbial genomes (KMG-I) project.</title>
        <authorList>
            <person name="Kyrpides N."/>
        </authorList>
    </citation>
    <scope>NUCLEOTIDE SEQUENCE [LARGE SCALE GENOMIC DNA]</scope>
    <source>
        <strain evidence="2 3">DSM 43889</strain>
    </source>
</reference>
<evidence type="ECO:0008006" key="4">
    <source>
        <dbReference type="Google" id="ProtNLM"/>
    </source>
</evidence>
<dbReference type="Proteomes" id="UP000791080">
    <property type="component" value="Unassembled WGS sequence"/>
</dbReference>
<protein>
    <recommendedName>
        <fullName evidence="4">DUF2017 family protein</fullName>
    </recommendedName>
</protein>
<dbReference type="InterPro" id="IPR018561">
    <property type="entry name" value="AosR"/>
</dbReference>
<name>A0ABT1JHZ2_ACTCY</name>
<feature type="region of interest" description="Disordered" evidence="1">
    <location>
        <begin position="191"/>
        <end position="214"/>
    </location>
</feature>
<keyword evidence="3" id="KW-1185">Reference proteome</keyword>
<proteinExistence type="predicted"/>
<evidence type="ECO:0000256" key="1">
    <source>
        <dbReference type="SAM" id="MobiDB-lite"/>
    </source>
</evidence>
<sequence length="214" mass="23273">MSTPAMTPPVPSREAGGHAAAALHDGRVVLTMSEDTAEVLRHLVVELAAELAGPSRPAAPARRWWQHRDDQDLDRRLFPAVHPDPVVEARYGDERRAGLRAEVLAAARRVLAAGGFAEVRIDPAEVPDWISVLGHAQLRLARRDDLRVAARARRGRPDAVAVTWLAFVRGLLVTTVFPSLAGELRKLAAEAAARGPVDDRRPPAHDLGSPRQRP</sequence>
<dbReference type="EMBL" id="AUBJ02000001">
    <property type="protein sequence ID" value="MCP2332136.1"/>
    <property type="molecule type" value="Genomic_DNA"/>
</dbReference>
<organism evidence="2 3">
    <name type="scientific">Actinoalloteichus caeruleus DSM 43889</name>
    <dbReference type="NCBI Taxonomy" id="1120930"/>
    <lineage>
        <taxon>Bacteria</taxon>
        <taxon>Bacillati</taxon>
        <taxon>Actinomycetota</taxon>
        <taxon>Actinomycetes</taxon>
        <taxon>Pseudonocardiales</taxon>
        <taxon>Pseudonocardiaceae</taxon>
        <taxon>Actinoalloteichus</taxon>
        <taxon>Actinoalloteichus cyanogriseus</taxon>
    </lineage>
</organism>
<reference evidence="2 3" key="1">
    <citation type="submission" date="2013-07" db="EMBL/GenBank/DDBJ databases">
        <authorList>
            <consortium name="DOE Joint Genome Institute"/>
            <person name="Reeve W."/>
            <person name="Huntemann M."/>
            <person name="Han J."/>
            <person name="Chen A."/>
            <person name="Kyrpides N."/>
            <person name="Mavromatis K."/>
            <person name="Markowitz V."/>
            <person name="Palaniappan K."/>
            <person name="Ivanova N."/>
            <person name="Schaumberg A."/>
            <person name="Pati A."/>
            <person name="Liolios K."/>
            <person name="Nordberg H.P."/>
            <person name="Cantor M.N."/>
            <person name="Hua S.X."/>
            <person name="Woyke T."/>
        </authorList>
    </citation>
    <scope>NUCLEOTIDE SEQUENCE [LARGE SCALE GENOMIC DNA]</scope>
    <source>
        <strain evidence="2 3">DSM 43889</strain>
    </source>
</reference>
<evidence type="ECO:0000313" key="2">
    <source>
        <dbReference type="EMBL" id="MCP2332136.1"/>
    </source>
</evidence>
<dbReference type="RefSeq" id="WP_030104066.1">
    <property type="nucleotide sequence ID" value="NZ_AUBJ02000001.1"/>
</dbReference>
<dbReference type="Pfam" id="PF09438">
    <property type="entry name" value="DUF2017"/>
    <property type="match status" value="1"/>
</dbReference>